<proteinExistence type="predicted"/>
<gene>
    <name evidence="3" type="ORF">K8V42_09410</name>
</gene>
<comment type="caution">
    <text evidence="3">The sequence shown here is derived from an EMBL/GenBank/DDBJ whole genome shotgun (WGS) entry which is preliminary data.</text>
</comment>
<dbReference type="Pfam" id="PF10531">
    <property type="entry name" value="SLBB"/>
    <property type="match status" value="1"/>
</dbReference>
<evidence type="ECO:0000256" key="1">
    <source>
        <dbReference type="SAM" id="Phobius"/>
    </source>
</evidence>
<reference evidence="3" key="2">
    <citation type="submission" date="2021-11" db="EMBL/GenBank/DDBJ databases">
        <authorList>
            <person name="Gilroy R."/>
        </authorList>
    </citation>
    <scope>NUCLEOTIDE SEQUENCE</scope>
    <source>
        <strain evidence="3">150</strain>
    </source>
</reference>
<dbReference type="InterPro" id="IPR003583">
    <property type="entry name" value="Hlx-hairpin-Hlx_DNA-bd_motif"/>
</dbReference>
<reference evidence="3" key="1">
    <citation type="journal article" date="2021" name="PeerJ">
        <title>Extensive microbial diversity within the chicken gut microbiome revealed by metagenomics and culture.</title>
        <authorList>
            <person name="Gilroy R."/>
            <person name="Ravi A."/>
            <person name="Getino M."/>
            <person name="Pursley I."/>
            <person name="Horton D.L."/>
            <person name="Alikhan N.F."/>
            <person name="Baker D."/>
            <person name="Gharbi K."/>
            <person name="Hall N."/>
            <person name="Watson M."/>
            <person name="Adriaenssens E.M."/>
            <person name="Foster-Nyarko E."/>
            <person name="Jarju S."/>
            <person name="Secka A."/>
            <person name="Antonio M."/>
            <person name="Oren A."/>
            <person name="Chaudhuri R.R."/>
            <person name="La Ragione R."/>
            <person name="Hildebrand F."/>
            <person name="Pallen M.J."/>
        </authorList>
    </citation>
    <scope>NUCLEOTIDE SEQUENCE</scope>
    <source>
        <strain evidence="3">150</strain>
    </source>
</reference>
<evidence type="ECO:0000313" key="4">
    <source>
        <dbReference type="Proteomes" id="UP000813384"/>
    </source>
</evidence>
<evidence type="ECO:0000259" key="2">
    <source>
        <dbReference type="SMART" id="SM00278"/>
    </source>
</evidence>
<keyword evidence="1" id="KW-0812">Transmembrane</keyword>
<dbReference type="GO" id="GO:0006281">
    <property type="term" value="P:DNA repair"/>
    <property type="evidence" value="ECO:0007669"/>
    <property type="project" value="InterPro"/>
</dbReference>
<dbReference type="InterPro" id="IPR051675">
    <property type="entry name" value="Endo/Exo/Phosphatase_dom_1"/>
</dbReference>
<protein>
    <submittedName>
        <fullName evidence="3">Helix-hairpin-helix domain-containing protein</fullName>
    </submittedName>
</protein>
<feature type="domain" description="Helix-hairpin-helix DNA-binding motif class 1" evidence="2">
    <location>
        <begin position="153"/>
        <end position="172"/>
    </location>
</feature>
<dbReference type="GO" id="GO:0003677">
    <property type="term" value="F:DNA binding"/>
    <property type="evidence" value="ECO:0007669"/>
    <property type="project" value="InterPro"/>
</dbReference>
<feature type="domain" description="Helix-hairpin-helix DNA-binding motif class 1" evidence="2">
    <location>
        <begin position="183"/>
        <end position="202"/>
    </location>
</feature>
<organism evidence="3 4">
    <name type="scientific">Enterococcus aquimarinus</name>
    <dbReference type="NCBI Taxonomy" id="328396"/>
    <lineage>
        <taxon>Bacteria</taxon>
        <taxon>Bacillati</taxon>
        <taxon>Bacillota</taxon>
        <taxon>Bacilli</taxon>
        <taxon>Lactobacillales</taxon>
        <taxon>Enterococcaceae</taxon>
        <taxon>Enterococcus</taxon>
    </lineage>
</organism>
<dbReference type="Gene3D" id="3.10.560.10">
    <property type="entry name" value="Outer membrane lipoprotein wza domain like"/>
    <property type="match status" value="1"/>
</dbReference>
<dbReference type="EMBL" id="JAJJVO010000141">
    <property type="protein sequence ID" value="MCC9274493.1"/>
    <property type="molecule type" value="Genomic_DNA"/>
</dbReference>
<dbReference type="PANTHER" id="PTHR21180:SF32">
    <property type="entry name" value="ENDONUCLEASE_EXONUCLEASE_PHOSPHATASE FAMILY DOMAIN-CONTAINING PROTEIN 1"/>
    <property type="match status" value="1"/>
</dbReference>
<dbReference type="SMART" id="SM00278">
    <property type="entry name" value="HhH1"/>
    <property type="match status" value="2"/>
</dbReference>
<evidence type="ECO:0000313" key="3">
    <source>
        <dbReference type="EMBL" id="MCC9274493.1"/>
    </source>
</evidence>
<dbReference type="PANTHER" id="PTHR21180">
    <property type="entry name" value="ENDONUCLEASE/EXONUCLEASE/PHOSPHATASE FAMILY DOMAIN-CONTAINING PROTEIN 1"/>
    <property type="match status" value="1"/>
</dbReference>
<dbReference type="InterPro" id="IPR004509">
    <property type="entry name" value="Competence_ComEA_HhH"/>
</dbReference>
<dbReference type="Gene3D" id="1.10.150.310">
    <property type="entry name" value="Tex RuvX-like domain-like"/>
    <property type="match status" value="1"/>
</dbReference>
<keyword evidence="1" id="KW-1133">Transmembrane helix</keyword>
<dbReference type="Proteomes" id="UP000813384">
    <property type="component" value="Unassembled WGS sequence"/>
</dbReference>
<name>A0A9E3ZUW7_9ENTE</name>
<dbReference type="InterPro" id="IPR010994">
    <property type="entry name" value="RuvA_2-like"/>
</dbReference>
<feature type="transmembrane region" description="Helical" evidence="1">
    <location>
        <begin position="12"/>
        <end position="30"/>
    </location>
</feature>
<dbReference type="InterPro" id="IPR019554">
    <property type="entry name" value="Soluble_ligand-bd"/>
</dbReference>
<accession>A0A9E3ZUW7</accession>
<dbReference type="NCBIfam" id="TIGR00426">
    <property type="entry name" value="competence protein ComEA helix-hairpin-helix repeat region"/>
    <property type="match status" value="1"/>
</dbReference>
<dbReference type="Pfam" id="PF12836">
    <property type="entry name" value="HHH_3"/>
    <property type="match status" value="1"/>
</dbReference>
<keyword evidence="1" id="KW-0472">Membrane</keyword>
<sequence>MKFQKFNQSLRYIIMSGLVLILVISGFFLYTTNKEEDVLWEIAPSTSDEEIAVEVSESTTTTEILVDIKGAIQQPGVYHLPSDARLHELILAAGGFTKEAEERKLNLAEKLSDQQMIYVPSKEEVDFSVELPQMNQEGNAETGLINLNTATLLQLQELPGIGPAKAQAIITYREENGLFKTVEDLLNISGFGEKTLEKLRAMITL</sequence>
<dbReference type="GO" id="GO:0015628">
    <property type="term" value="P:protein secretion by the type II secretion system"/>
    <property type="evidence" value="ECO:0007669"/>
    <property type="project" value="TreeGrafter"/>
</dbReference>
<dbReference type="GO" id="GO:0015627">
    <property type="term" value="C:type II protein secretion system complex"/>
    <property type="evidence" value="ECO:0007669"/>
    <property type="project" value="TreeGrafter"/>
</dbReference>
<dbReference type="SUPFAM" id="SSF47781">
    <property type="entry name" value="RuvA domain 2-like"/>
    <property type="match status" value="1"/>
</dbReference>
<dbReference type="AlphaFoldDB" id="A0A9E3ZUW7"/>